<organism evidence="1 2">
    <name type="scientific">Hyphomonas johnsonii MHS-2</name>
    <dbReference type="NCBI Taxonomy" id="1280950"/>
    <lineage>
        <taxon>Bacteria</taxon>
        <taxon>Pseudomonadati</taxon>
        <taxon>Pseudomonadota</taxon>
        <taxon>Alphaproteobacteria</taxon>
        <taxon>Hyphomonadales</taxon>
        <taxon>Hyphomonadaceae</taxon>
        <taxon>Hyphomonas</taxon>
    </lineage>
</organism>
<evidence type="ECO:0000313" key="2">
    <source>
        <dbReference type="Proteomes" id="UP000025171"/>
    </source>
</evidence>
<comment type="caution">
    <text evidence="1">The sequence shown here is derived from an EMBL/GenBank/DDBJ whole genome shotgun (WGS) entry which is preliminary data.</text>
</comment>
<evidence type="ECO:0000313" key="1">
    <source>
        <dbReference type="EMBL" id="KCZ86767.1"/>
    </source>
</evidence>
<name>A0A059F849_9PROT</name>
<dbReference type="AlphaFoldDB" id="A0A059F849"/>
<dbReference type="EMBL" id="ARYK01000018">
    <property type="protein sequence ID" value="KCZ86767.1"/>
    <property type="molecule type" value="Genomic_DNA"/>
</dbReference>
<feature type="non-terminal residue" evidence="1">
    <location>
        <position position="1"/>
    </location>
</feature>
<accession>A0A059F849</accession>
<dbReference type="RefSeq" id="WP_035619629.1">
    <property type="nucleotide sequence ID" value="NZ_ARYK01000018.1"/>
</dbReference>
<dbReference type="Proteomes" id="UP000025171">
    <property type="component" value="Unassembled WGS sequence"/>
</dbReference>
<gene>
    <name evidence="1" type="ORF">HJO_17369</name>
</gene>
<sequence>AFIAQGLEQARYALLNVRNLTDMVRAPVTLRRGTARRARARLRMLETIVRRLVLLLALGLRLAPVRPRAATPPAPLPPGVE</sequence>
<keyword evidence="2" id="KW-1185">Reference proteome</keyword>
<protein>
    <submittedName>
        <fullName evidence="1">Uncharacterized protein</fullName>
    </submittedName>
</protein>
<reference evidence="1 2" key="1">
    <citation type="journal article" date="2014" name="Antonie Van Leeuwenhoek">
        <title>Hyphomonas beringensis sp. nov. and Hyphomonas chukchiensis sp. nov., isolated from surface seawater of the Bering Sea and Chukchi Sea.</title>
        <authorList>
            <person name="Li C."/>
            <person name="Lai Q."/>
            <person name="Li G."/>
            <person name="Dong C."/>
            <person name="Wang J."/>
            <person name="Liao Y."/>
            <person name="Shao Z."/>
        </authorList>
    </citation>
    <scope>NUCLEOTIDE SEQUENCE [LARGE SCALE GENOMIC DNA]</scope>
    <source>
        <strain evidence="1 2">MHS-2</strain>
    </source>
</reference>
<feature type="non-terminal residue" evidence="1">
    <location>
        <position position="81"/>
    </location>
</feature>
<proteinExistence type="predicted"/>